<evidence type="ECO:0000313" key="2">
    <source>
        <dbReference type="Proteomes" id="UP000250140"/>
    </source>
</evidence>
<organism evidence="1 2">
    <name type="scientific">Glonium stellatum</name>
    <dbReference type="NCBI Taxonomy" id="574774"/>
    <lineage>
        <taxon>Eukaryota</taxon>
        <taxon>Fungi</taxon>
        <taxon>Dikarya</taxon>
        <taxon>Ascomycota</taxon>
        <taxon>Pezizomycotina</taxon>
        <taxon>Dothideomycetes</taxon>
        <taxon>Pleosporomycetidae</taxon>
        <taxon>Gloniales</taxon>
        <taxon>Gloniaceae</taxon>
        <taxon>Glonium</taxon>
    </lineage>
</organism>
<protein>
    <submittedName>
        <fullName evidence="1">Uncharacterized protein</fullName>
    </submittedName>
</protein>
<name>A0A8E2F4S6_9PEZI</name>
<evidence type="ECO:0000313" key="1">
    <source>
        <dbReference type="EMBL" id="OCL10298.1"/>
    </source>
</evidence>
<proteinExistence type="predicted"/>
<dbReference type="OrthoDB" id="4121208at2759"/>
<dbReference type="AlphaFoldDB" id="A0A8E2F4S6"/>
<gene>
    <name evidence="1" type="ORF">AOQ84DRAFT_387607</name>
</gene>
<accession>A0A8E2F4S6</accession>
<keyword evidence="2" id="KW-1185">Reference proteome</keyword>
<dbReference type="EMBL" id="KV749269">
    <property type="protein sequence ID" value="OCL10298.1"/>
    <property type="molecule type" value="Genomic_DNA"/>
</dbReference>
<reference evidence="1 2" key="1">
    <citation type="journal article" date="2016" name="Nat. Commun.">
        <title>Ectomycorrhizal ecology is imprinted in the genome of the dominant symbiotic fungus Cenococcum geophilum.</title>
        <authorList>
            <consortium name="DOE Joint Genome Institute"/>
            <person name="Peter M."/>
            <person name="Kohler A."/>
            <person name="Ohm R.A."/>
            <person name="Kuo A."/>
            <person name="Krutzmann J."/>
            <person name="Morin E."/>
            <person name="Arend M."/>
            <person name="Barry K.W."/>
            <person name="Binder M."/>
            <person name="Choi C."/>
            <person name="Clum A."/>
            <person name="Copeland A."/>
            <person name="Grisel N."/>
            <person name="Haridas S."/>
            <person name="Kipfer T."/>
            <person name="LaButti K."/>
            <person name="Lindquist E."/>
            <person name="Lipzen A."/>
            <person name="Maire R."/>
            <person name="Meier B."/>
            <person name="Mihaltcheva S."/>
            <person name="Molinier V."/>
            <person name="Murat C."/>
            <person name="Poggeler S."/>
            <person name="Quandt C.A."/>
            <person name="Sperisen C."/>
            <person name="Tritt A."/>
            <person name="Tisserant E."/>
            <person name="Crous P.W."/>
            <person name="Henrissat B."/>
            <person name="Nehls U."/>
            <person name="Egli S."/>
            <person name="Spatafora J.W."/>
            <person name="Grigoriev I.V."/>
            <person name="Martin F.M."/>
        </authorList>
    </citation>
    <scope>NUCLEOTIDE SEQUENCE [LARGE SCALE GENOMIC DNA]</scope>
    <source>
        <strain evidence="1 2">CBS 207.34</strain>
    </source>
</reference>
<sequence length="353" mass="38228">MYISTSVIHFVVYAFSLVVGTSANKFHKQRFRHEAAEALENRHGEWKRQVEPIAVEANLITSNTVYTIITPSPGAAPVKVTEQSQVVTTFVPQMTMCVGPPVALVPVTTMGPPYLNYSMIVAGNGSCSTYYTPTVTTVCATTLTGLATQIKISQCSQEVTFSSDFGYSLETPSSAMGSNAIATPAPAIKTIITYYMAPWQALTSGRTPSSVDSKLCTVLEDGSLRCKYYREVWHIQTTTVTSTTTRHVDLTTTVSGPGTLMVETIHMDITTTLASVSLSTSMLLETEIETETTSKTTLGSFAGLTYSTLYMTRTVEYAPSIKHITSTIHTIVPATTRVGTVKVTRPRLLSTPI</sequence>
<dbReference type="Proteomes" id="UP000250140">
    <property type="component" value="Unassembled WGS sequence"/>
</dbReference>